<accession>A0AAD8PK36</accession>
<keyword evidence="7" id="KW-0349">Heme</keyword>
<keyword evidence="9" id="KW-1185">Reference proteome</keyword>
<evidence type="ECO:0000256" key="5">
    <source>
        <dbReference type="ARBA" id="ARBA00023004"/>
    </source>
</evidence>
<keyword evidence="4" id="KW-0560">Oxidoreductase</keyword>
<comment type="similarity">
    <text evidence="2">Belongs to the cytochrome P450 family.</text>
</comment>
<evidence type="ECO:0000313" key="9">
    <source>
        <dbReference type="Proteomes" id="UP001230504"/>
    </source>
</evidence>
<evidence type="ECO:0000256" key="1">
    <source>
        <dbReference type="ARBA" id="ARBA00001971"/>
    </source>
</evidence>
<sequence length="207" mass="22961">MRTVLCSADHFQLLQCVYDLAALPECQQPMRDEIRNVVGQGNKIDLEGLSRMPKVNSFMKEVVRIRPGTVVVMARKALCDVKLSDGLIIPRGVTVAMPSFAINHDPAIYGDDAASFKPFRFVNSKETIPPTVAFESISGLGLDFGRGKASCPGRYIALWTMKVMLARFILHYEVRLKPGSSRPSDFTPGVHRIAHFVGDMLIRRNVG</sequence>
<evidence type="ECO:0000256" key="7">
    <source>
        <dbReference type="PIRSR" id="PIRSR602403-1"/>
    </source>
</evidence>
<protein>
    <submittedName>
        <fullName evidence="8">Cytochrome P450</fullName>
    </submittedName>
</protein>
<dbReference type="GeneID" id="85448838"/>
<organism evidence="8 9">
    <name type="scientific">Colletotrichum navitas</name>
    <dbReference type="NCBI Taxonomy" id="681940"/>
    <lineage>
        <taxon>Eukaryota</taxon>
        <taxon>Fungi</taxon>
        <taxon>Dikarya</taxon>
        <taxon>Ascomycota</taxon>
        <taxon>Pezizomycotina</taxon>
        <taxon>Sordariomycetes</taxon>
        <taxon>Hypocreomycetidae</taxon>
        <taxon>Glomerellales</taxon>
        <taxon>Glomerellaceae</taxon>
        <taxon>Colletotrichum</taxon>
        <taxon>Colletotrichum graminicola species complex</taxon>
    </lineage>
</organism>
<dbReference type="Proteomes" id="UP001230504">
    <property type="component" value="Unassembled WGS sequence"/>
</dbReference>
<dbReference type="Gene3D" id="1.10.630.10">
    <property type="entry name" value="Cytochrome P450"/>
    <property type="match status" value="1"/>
</dbReference>
<dbReference type="GO" id="GO:0005506">
    <property type="term" value="F:iron ion binding"/>
    <property type="evidence" value="ECO:0007669"/>
    <property type="project" value="InterPro"/>
</dbReference>
<keyword evidence="5 7" id="KW-0408">Iron</keyword>
<gene>
    <name evidence="8" type="ORF">LY79DRAFT_682888</name>
</gene>
<dbReference type="GO" id="GO:0016705">
    <property type="term" value="F:oxidoreductase activity, acting on paired donors, with incorporation or reduction of molecular oxygen"/>
    <property type="evidence" value="ECO:0007669"/>
    <property type="project" value="InterPro"/>
</dbReference>
<dbReference type="InterPro" id="IPR001128">
    <property type="entry name" value="Cyt_P450"/>
</dbReference>
<proteinExistence type="inferred from homology"/>
<dbReference type="InterPro" id="IPR002403">
    <property type="entry name" value="Cyt_P450_E_grp-IV"/>
</dbReference>
<comment type="cofactor">
    <cofactor evidence="1 7">
        <name>heme</name>
        <dbReference type="ChEBI" id="CHEBI:30413"/>
    </cofactor>
</comment>
<dbReference type="Pfam" id="PF00067">
    <property type="entry name" value="p450"/>
    <property type="match status" value="1"/>
</dbReference>
<dbReference type="EMBL" id="JAHLJV010000186">
    <property type="protein sequence ID" value="KAK1565844.1"/>
    <property type="molecule type" value="Genomic_DNA"/>
</dbReference>
<dbReference type="InterPro" id="IPR036396">
    <property type="entry name" value="Cyt_P450_sf"/>
</dbReference>
<evidence type="ECO:0000256" key="3">
    <source>
        <dbReference type="ARBA" id="ARBA00022723"/>
    </source>
</evidence>
<feature type="binding site" description="axial binding residue" evidence="7">
    <location>
        <position position="151"/>
    </location>
    <ligand>
        <name>heme</name>
        <dbReference type="ChEBI" id="CHEBI:30413"/>
    </ligand>
    <ligandPart>
        <name>Fe</name>
        <dbReference type="ChEBI" id="CHEBI:18248"/>
    </ligandPart>
</feature>
<dbReference type="PRINTS" id="PR00465">
    <property type="entry name" value="EP450IV"/>
</dbReference>
<evidence type="ECO:0000256" key="4">
    <source>
        <dbReference type="ARBA" id="ARBA00023002"/>
    </source>
</evidence>
<evidence type="ECO:0000256" key="2">
    <source>
        <dbReference type="ARBA" id="ARBA00010617"/>
    </source>
</evidence>
<dbReference type="AlphaFoldDB" id="A0AAD8PK36"/>
<keyword evidence="3 7" id="KW-0479">Metal-binding</keyword>
<evidence type="ECO:0000313" key="8">
    <source>
        <dbReference type="EMBL" id="KAK1565844.1"/>
    </source>
</evidence>
<evidence type="ECO:0000256" key="6">
    <source>
        <dbReference type="ARBA" id="ARBA00023033"/>
    </source>
</evidence>
<dbReference type="RefSeq" id="XP_060407114.1">
    <property type="nucleotide sequence ID" value="XM_060564598.1"/>
</dbReference>
<dbReference type="PANTHER" id="PTHR46206">
    <property type="entry name" value="CYTOCHROME P450"/>
    <property type="match status" value="1"/>
</dbReference>
<name>A0AAD8PK36_9PEZI</name>
<dbReference type="GO" id="GO:0004497">
    <property type="term" value="F:monooxygenase activity"/>
    <property type="evidence" value="ECO:0007669"/>
    <property type="project" value="UniProtKB-KW"/>
</dbReference>
<dbReference type="SUPFAM" id="SSF48264">
    <property type="entry name" value="Cytochrome P450"/>
    <property type="match status" value="1"/>
</dbReference>
<comment type="caution">
    <text evidence="8">The sequence shown here is derived from an EMBL/GenBank/DDBJ whole genome shotgun (WGS) entry which is preliminary data.</text>
</comment>
<keyword evidence="6" id="KW-0503">Monooxygenase</keyword>
<reference evidence="8" key="1">
    <citation type="submission" date="2021-06" db="EMBL/GenBank/DDBJ databases">
        <title>Comparative genomics, transcriptomics and evolutionary studies reveal genomic signatures of adaptation to plant cell wall in hemibiotrophic fungi.</title>
        <authorList>
            <consortium name="DOE Joint Genome Institute"/>
            <person name="Baroncelli R."/>
            <person name="Diaz J.F."/>
            <person name="Benocci T."/>
            <person name="Peng M."/>
            <person name="Battaglia E."/>
            <person name="Haridas S."/>
            <person name="Andreopoulos W."/>
            <person name="Labutti K."/>
            <person name="Pangilinan J."/>
            <person name="Floch G.L."/>
            <person name="Makela M.R."/>
            <person name="Henrissat B."/>
            <person name="Grigoriev I.V."/>
            <person name="Crouch J.A."/>
            <person name="De Vries R.P."/>
            <person name="Sukno S.A."/>
            <person name="Thon M.R."/>
        </authorList>
    </citation>
    <scope>NUCLEOTIDE SEQUENCE</scope>
    <source>
        <strain evidence="8">CBS 125086</strain>
    </source>
</reference>
<dbReference type="GO" id="GO:0020037">
    <property type="term" value="F:heme binding"/>
    <property type="evidence" value="ECO:0007669"/>
    <property type="project" value="InterPro"/>
</dbReference>